<dbReference type="EMBL" id="GECU01004215">
    <property type="protein sequence ID" value="JAT03492.1"/>
    <property type="molecule type" value="Transcribed_RNA"/>
</dbReference>
<dbReference type="InterPro" id="IPR006616">
    <property type="entry name" value="DM9_repeat"/>
</dbReference>
<gene>
    <name evidence="1" type="ORF">g.18430</name>
</gene>
<accession>A0A1B6JW93</accession>
<dbReference type="AlphaFoldDB" id="A0A1B6JW93"/>
<name>A0A1B6JW93_9HEMI</name>
<protein>
    <submittedName>
        <fullName evidence="1">Uncharacterized protein</fullName>
    </submittedName>
</protein>
<dbReference type="SMART" id="SM00696">
    <property type="entry name" value="DM9"/>
    <property type="match status" value="2"/>
</dbReference>
<sequence>MKVGLSLVLSDLKCNYKEYFDEANESYGWYQWKPHANCRGQFTWRRNQPNWIPPRALPGGRDVDGTPLYVGRAMHEGDLLPAKVRADGMTAYVSYGGREFPEHQFEILASHHVAWQHSSNGEINNQAMVVGKTRQGEPLYAGRAWYNGSITLGKVHPSHKCLYIPFNGQEIRINEYEIMLLL</sequence>
<evidence type="ECO:0000313" key="1">
    <source>
        <dbReference type="EMBL" id="JAT03492.1"/>
    </source>
</evidence>
<dbReference type="PANTHER" id="PTHR31649:SF10">
    <property type="entry name" value="IP19903P-RELATED"/>
    <property type="match status" value="1"/>
</dbReference>
<reference evidence="1" key="1">
    <citation type="submission" date="2015-11" db="EMBL/GenBank/DDBJ databases">
        <title>De novo transcriptome assembly of four potential Pierce s Disease insect vectors from Arizona vineyards.</title>
        <authorList>
            <person name="Tassone E.E."/>
        </authorList>
    </citation>
    <scope>NUCLEOTIDE SEQUENCE</scope>
</reference>
<dbReference type="PANTHER" id="PTHR31649">
    <property type="entry name" value="AGAP009604-PA"/>
    <property type="match status" value="1"/>
</dbReference>
<organism evidence="1">
    <name type="scientific">Homalodisca liturata</name>
    <dbReference type="NCBI Taxonomy" id="320908"/>
    <lineage>
        <taxon>Eukaryota</taxon>
        <taxon>Metazoa</taxon>
        <taxon>Ecdysozoa</taxon>
        <taxon>Arthropoda</taxon>
        <taxon>Hexapoda</taxon>
        <taxon>Insecta</taxon>
        <taxon>Pterygota</taxon>
        <taxon>Neoptera</taxon>
        <taxon>Paraneoptera</taxon>
        <taxon>Hemiptera</taxon>
        <taxon>Auchenorrhyncha</taxon>
        <taxon>Membracoidea</taxon>
        <taxon>Cicadellidae</taxon>
        <taxon>Cicadellinae</taxon>
        <taxon>Proconiini</taxon>
        <taxon>Homalodisca</taxon>
    </lineage>
</organism>
<proteinExistence type="predicted"/>
<dbReference type="Pfam" id="PF11901">
    <property type="entry name" value="DM9"/>
    <property type="match status" value="1"/>
</dbReference>